<gene>
    <name evidence="1" type="ORF">CRX53_05750</name>
</gene>
<dbReference type="AlphaFoldDB" id="A0A855EIQ5"/>
<evidence type="ECO:0000313" key="2">
    <source>
        <dbReference type="Proteomes" id="UP000222768"/>
    </source>
</evidence>
<accession>A0A855EIQ5</accession>
<evidence type="ECO:0000313" key="1">
    <source>
        <dbReference type="EMBL" id="PHH03507.1"/>
    </source>
</evidence>
<comment type="caution">
    <text evidence="1">The sequence shown here is derived from an EMBL/GenBank/DDBJ whole genome shotgun (WGS) entry which is preliminary data.</text>
</comment>
<organism evidence="1 2">
    <name type="scientific">Leclercia adecarboxylata</name>
    <dbReference type="NCBI Taxonomy" id="83655"/>
    <lineage>
        <taxon>Bacteria</taxon>
        <taxon>Pseudomonadati</taxon>
        <taxon>Pseudomonadota</taxon>
        <taxon>Gammaproteobacteria</taxon>
        <taxon>Enterobacterales</taxon>
        <taxon>Enterobacteriaceae</taxon>
        <taxon>Leclercia</taxon>
    </lineage>
</organism>
<proteinExistence type="predicted"/>
<dbReference type="EMBL" id="PDLK01000002">
    <property type="protein sequence ID" value="PHH03507.1"/>
    <property type="molecule type" value="Genomic_DNA"/>
</dbReference>
<sequence length="68" mass="7988">MRKHSRKKKNGLCVTHSHAQNHHFYRVSEIYAWCGQMPFVMLMAASGQRSSYHITPIESLKLNNRRCD</sequence>
<dbReference type="Proteomes" id="UP000222768">
    <property type="component" value="Unassembled WGS sequence"/>
</dbReference>
<name>A0A855EIQ5_9ENTR</name>
<protein>
    <submittedName>
        <fullName evidence="1">Uncharacterized protein</fullName>
    </submittedName>
</protein>
<reference evidence="2" key="1">
    <citation type="submission" date="2017-09" db="EMBL/GenBank/DDBJ databases">
        <title>FDA dAtabase for Regulatory Grade micrObial Sequences (FDA-ARGOS): Supporting development and validation of Infectious Disease Dx tests.</title>
        <authorList>
            <person name="Minogue T."/>
            <person name="Wolcott M."/>
            <person name="Wasieloski L."/>
            <person name="Aguilar W."/>
            <person name="Moore D."/>
            <person name="Tallon L."/>
            <person name="Sadzewicz L."/>
            <person name="Ott S."/>
            <person name="Zhao X."/>
            <person name="Nagaraj S."/>
            <person name="Vavikolanu K."/>
            <person name="Aluvathingal J."/>
            <person name="Nadendla S."/>
            <person name="Sichtig H."/>
        </authorList>
    </citation>
    <scope>NUCLEOTIDE SEQUENCE [LARGE SCALE GENOMIC DNA]</scope>
    <source>
        <strain evidence="2">FDAARGOS_404</strain>
    </source>
</reference>